<feature type="signal peptide" evidence="1">
    <location>
        <begin position="1"/>
        <end position="19"/>
    </location>
</feature>
<keyword evidence="1" id="KW-0732">Signal</keyword>
<dbReference type="Gene3D" id="2.60.40.10">
    <property type="entry name" value="Immunoglobulins"/>
    <property type="match status" value="1"/>
</dbReference>
<evidence type="ECO:0000259" key="2">
    <source>
        <dbReference type="Pfam" id="PF13004"/>
    </source>
</evidence>
<accession>A0ABZ2YST5</accession>
<dbReference type="Pfam" id="PF13004">
    <property type="entry name" value="BACON"/>
    <property type="match status" value="1"/>
</dbReference>
<protein>
    <submittedName>
        <fullName evidence="4">DUF5689 domain-containing protein</fullName>
    </submittedName>
</protein>
<feature type="domain" description="DUF5689" evidence="3">
    <location>
        <begin position="226"/>
        <end position="438"/>
    </location>
</feature>
<dbReference type="CDD" id="cd14948">
    <property type="entry name" value="BACON"/>
    <property type="match status" value="1"/>
</dbReference>
<reference evidence="5" key="1">
    <citation type="submission" date="2024-03" db="EMBL/GenBank/DDBJ databases">
        <title>Chitinophaga horti sp. nov., isolated from garden soil.</title>
        <authorList>
            <person name="Lee D.S."/>
            <person name="Han D.M."/>
            <person name="Baek J.H."/>
            <person name="Choi D.G."/>
            <person name="Jeon J.H."/>
            <person name="Jeon C.O."/>
        </authorList>
    </citation>
    <scope>NUCLEOTIDE SEQUENCE [LARGE SCALE GENOMIC DNA]</scope>
    <source>
        <strain evidence="5">GPA1</strain>
    </source>
</reference>
<organism evidence="4 5">
    <name type="scientific">Chitinophaga pollutisoli</name>
    <dbReference type="NCBI Taxonomy" id="3133966"/>
    <lineage>
        <taxon>Bacteria</taxon>
        <taxon>Pseudomonadati</taxon>
        <taxon>Bacteroidota</taxon>
        <taxon>Chitinophagia</taxon>
        <taxon>Chitinophagales</taxon>
        <taxon>Chitinophagaceae</taxon>
        <taxon>Chitinophaga</taxon>
    </lineage>
</organism>
<dbReference type="InterPro" id="IPR043744">
    <property type="entry name" value="DUF5689"/>
</dbReference>
<keyword evidence="5" id="KW-1185">Reference proteome</keyword>
<dbReference type="PROSITE" id="PS51257">
    <property type="entry name" value="PROKAR_LIPOPROTEIN"/>
    <property type="match status" value="1"/>
</dbReference>
<proteinExistence type="predicted"/>
<evidence type="ECO:0000256" key="1">
    <source>
        <dbReference type="SAM" id="SignalP"/>
    </source>
</evidence>
<evidence type="ECO:0000259" key="3">
    <source>
        <dbReference type="Pfam" id="PF18942"/>
    </source>
</evidence>
<dbReference type="InterPro" id="IPR024361">
    <property type="entry name" value="BACON"/>
</dbReference>
<name>A0ABZ2YST5_9BACT</name>
<evidence type="ECO:0000313" key="4">
    <source>
        <dbReference type="EMBL" id="WZN42382.1"/>
    </source>
</evidence>
<dbReference type="EMBL" id="CP149822">
    <property type="protein sequence ID" value="WZN42382.1"/>
    <property type="molecule type" value="Genomic_DNA"/>
</dbReference>
<dbReference type="InterPro" id="IPR013783">
    <property type="entry name" value="Ig-like_fold"/>
</dbReference>
<dbReference type="RefSeq" id="WP_341837216.1">
    <property type="nucleotide sequence ID" value="NZ_CP149822.1"/>
</dbReference>
<dbReference type="Proteomes" id="UP001485459">
    <property type="component" value="Chromosome"/>
</dbReference>
<dbReference type="Pfam" id="PF18942">
    <property type="entry name" value="DUF5689"/>
    <property type="match status" value="1"/>
</dbReference>
<sequence>MKQYLRYILAAGAMASLFAACRKTEDYKFTTELAIDQRIVRLNAAADTTQLIVYAEGPWTIAPIDNAEWVKLQSSSGDGKGSIRAEVTSNEGNLPRAVKLLVKAGSLTDTISLQQRGLVPQVAIADTTVQSISNGGMLKTVIATNVPLEQMSISYRYDAPATENWLSNLTISNGYLLVKADTNRSADARSGVVTLSYLDALGTTTRDSVRIRQHPGISFEGAIQKDFAYIKQLLAAGTIDENIYIEGIVISDKGHPNIARNANSASNKHVIDKTENAVAIYVQSLDGTSGLYLKAKTAGDNIFSFNDHVKIWLKGATLSRISNPDHAIVSGIVAQQVMQKDSRTTPLLPREKYIGDLTDADLYTYLKLREVEISVPFGAFTNINEGYVARTDCYPTHIRDIHGDGLYMLTNLDVPYRRNGERVPQGSGTITGILVHEKHDRYGGNIGKYAIRHLSRENIALQDARENGFSNVLVEWSRFRNEYAATPTASLNPLTPETGAGRIWQTTKTGLDFTGGTGIGAATDYNGLLQEPSTVKGAISNGGWSTKNWWNATANRGESWMIEVSTAGISQPVSLQLEGNSDIGGPRNFIVEWASSNDADTDWNSVGTFTLQDVTNWSNTLLTQVPGFKVVNFQFPQAASGLQQLYIRVRVANKTAGNTTNPSGASIGANVLSRLAHVSVKYNK</sequence>
<feature type="chain" id="PRO_5045624684" evidence="1">
    <location>
        <begin position="20"/>
        <end position="684"/>
    </location>
</feature>
<gene>
    <name evidence="4" type="ORF">WJU16_04965</name>
</gene>
<feature type="domain" description="BACON" evidence="2">
    <location>
        <begin position="65"/>
        <end position="115"/>
    </location>
</feature>
<evidence type="ECO:0000313" key="5">
    <source>
        <dbReference type="Proteomes" id="UP001485459"/>
    </source>
</evidence>